<evidence type="ECO:0000313" key="2">
    <source>
        <dbReference type="EMBL" id="KAJ8409615.1"/>
    </source>
</evidence>
<comment type="caution">
    <text evidence="2">The sequence shown here is derived from an EMBL/GenBank/DDBJ whole genome shotgun (WGS) entry which is preliminary data.</text>
</comment>
<dbReference type="EMBL" id="JAINUG010000030">
    <property type="protein sequence ID" value="KAJ8409615.1"/>
    <property type="molecule type" value="Genomic_DNA"/>
</dbReference>
<dbReference type="Proteomes" id="UP001221898">
    <property type="component" value="Unassembled WGS sequence"/>
</dbReference>
<name>A0AAD7SVT4_9TELE</name>
<feature type="compositionally biased region" description="Basic and acidic residues" evidence="1">
    <location>
        <begin position="121"/>
        <end position="131"/>
    </location>
</feature>
<keyword evidence="3" id="KW-1185">Reference proteome</keyword>
<protein>
    <submittedName>
        <fullName evidence="2">Uncharacterized protein</fullName>
    </submittedName>
</protein>
<organism evidence="2 3">
    <name type="scientific">Aldrovandia affinis</name>
    <dbReference type="NCBI Taxonomy" id="143900"/>
    <lineage>
        <taxon>Eukaryota</taxon>
        <taxon>Metazoa</taxon>
        <taxon>Chordata</taxon>
        <taxon>Craniata</taxon>
        <taxon>Vertebrata</taxon>
        <taxon>Euteleostomi</taxon>
        <taxon>Actinopterygii</taxon>
        <taxon>Neopterygii</taxon>
        <taxon>Teleostei</taxon>
        <taxon>Notacanthiformes</taxon>
        <taxon>Halosauridae</taxon>
        <taxon>Aldrovandia</taxon>
    </lineage>
</organism>
<gene>
    <name evidence="2" type="ORF">AAFF_G00230160</name>
</gene>
<proteinExistence type="predicted"/>
<feature type="compositionally biased region" description="Polar residues" evidence="1">
    <location>
        <begin position="97"/>
        <end position="107"/>
    </location>
</feature>
<evidence type="ECO:0000256" key="1">
    <source>
        <dbReference type="SAM" id="MobiDB-lite"/>
    </source>
</evidence>
<feature type="region of interest" description="Disordered" evidence="1">
    <location>
        <begin position="28"/>
        <end position="131"/>
    </location>
</feature>
<feature type="compositionally biased region" description="Basic and acidic residues" evidence="1">
    <location>
        <begin position="55"/>
        <end position="73"/>
    </location>
</feature>
<feature type="region of interest" description="Disordered" evidence="1">
    <location>
        <begin position="144"/>
        <end position="231"/>
    </location>
</feature>
<feature type="compositionally biased region" description="Basic residues" evidence="1">
    <location>
        <begin position="76"/>
        <end position="92"/>
    </location>
</feature>
<reference evidence="2" key="1">
    <citation type="journal article" date="2023" name="Science">
        <title>Genome structures resolve the early diversification of teleost fishes.</title>
        <authorList>
            <person name="Parey E."/>
            <person name="Louis A."/>
            <person name="Montfort J."/>
            <person name="Bouchez O."/>
            <person name="Roques C."/>
            <person name="Iampietro C."/>
            <person name="Lluch J."/>
            <person name="Castinel A."/>
            <person name="Donnadieu C."/>
            <person name="Desvignes T."/>
            <person name="Floi Bucao C."/>
            <person name="Jouanno E."/>
            <person name="Wen M."/>
            <person name="Mejri S."/>
            <person name="Dirks R."/>
            <person name="Jansen H."/>
            <person name="Henkel C."/>
            <person name="Chen W.J."/>
            <person name="Zahm M."/>
            <person name="Cabau C."/>
            <person name="Klopp C."/>
            <person name="Thompson A.W."/>
            <person name="Robinson-Rechavi M."/>
            <person name="Braasch I."/>
            <person name="Lecointre G."/>
            <person name="Bobe J."/>
            <person name="Postlethwait J.H."/>
            <person name="Berthelot C."/>
            <person name="Roest Crollius H."/>
            <person name="Guiguen Y."/>
        </authorList>
    </citation>
    <scope>NUCLEOTIDE SEQUENCE</scope>
    <source>
        <strain evidence="2">NC1722</strain>
    </source>
</reference>
<accession>A0AAD7SVT4</accession>
<evidence type="ECO:0000313" key="3">
    <source>
        <dbReference type="Proteomes" id="UP001221898"/>
    </source>
</evidence>
<dbReference type="AlphaFoldDB" id="A0AAD7SVT4"/>
<sequence length="231" mass="25744">MSPASPHLRPTPLAKQYRAAMCLADERVVRSDPVSRKSGSPGMPRLKSNAGGAPQHREELLGLKEKPSVDKCHSQTGRHRFSLPRVRGKHTGRGGETTLSPPITSGDVTRRARGTGSARRGIYERQAEEERRCRPALLPASICCRPTSGGRAGALAAQSVPPSRPCPRSRRTPSPRENSRRLSAGQQTEEESLIRCWQEEEEEEEKTGTDFFLPLRRQVKQQRRNSEQPQR</sequence>